<name>A0A166A7W9_9AGAM</name>
<gene>
    <name evidence="1" type="ORF">FIBSPDRAFT_871449</name>
</gene>
<evidence type="ECO:0000313" key="2">
    <source>
        <dbReference type="Proteomes" id="UP000076532"/>
    </source>
</evidence>
<dbReference type="AlphaFoldDB" id="A0A166A7W9"/>
<proteinExistence type="predicted"/>
<organism evidence="1 2">
    <name type="scientific">Athelia psychrophila</name>
    <dbReference type="NCBI Taxonomy" id="1759441"/>
    <lineage>
        <taxon>Eukaryota</taxon>
        <taxon>Fungi</taxon>
        <taxon>Dikarya</taxon>
        <taxon>Basidiomycota</taxon>
        <taxon>Agaricomycotina</taxon>
        <taxon>Agaricomycetes</taxon>
        <taxon>Agaricomycetidae</taxon>
        <taxon>Atheliales</taxon>
        <taxon>Atheliaceae</taxon>
        <taxon>Athelia</taxon>
    </lineage>
</organism>
<dbReference type="Proteomes" id="UP000076532">
    <property type="component" value="Unassembled WGS sequence"/>
</dbReference>
<dbReference type="EMBL" id="KV417664">
    <property type="protein sequence ID" value="KZP11335.1"/>
    <property type="molecule type" value="Genomic_DNA"/>
</dbReference>
<reference evidence="1 2" key="1">
    <citation type="journal article" date="2016" name="Mol. Biol. Evol.">
        <title>Comparative Genomics of Early-Diverging Mushroom-Forming Fungi Provides Insights into the Origins of Lignocellulose Decay Capabilities.</title>
        <authorList>
            <person name="Nagy L.G."/>
            <person name="Riley R."/>
            <person name="Tritt A."/>
            <person name="Adam C."/>
            <person name="Daum C."/>
            <person name="Floudas D."/>
            <person name="Sun H."/>
            <person name="Yadav J.S."/>
            <person name="Pangilinan J."/>
            <person name="Larsson K.H."/>
            <person name="Matsuura K."/>
            <person name="Barry K."/>
            <person name="Labutti K."/>
            <person name="Kuo R."/>
            <person name="Ohm R.A."/>
            <person name="Bhattacharya S.S."/>
            <person name="Shirouzu T."/>
            <person name="Yoshinaga Y."/>
            <person name="Martin F.M."/>
            <person name="Grigoriev I.V."/>
            <person name="Hibbett D.S."/>
        </authorList>
    </citation>
    <scope>NUCLEOTIDE SEQUENCE [LARGE SCALE GENOMIC DNA]</scope>
    <source>
        <strain evidence="1 2">CBS 109695</strain>
    </source>
</reference>
<protein>
    <submittedName>
        <fullName evidence="1">Uncharacterized protein</fullName>
    </submittedName>
</protein>
<evidence type="ECO:0000313" key="1">
    <source>
        <dbReference type="EMBL" id="KZP11335.1"/>
    </source>
</evidence>
<accession>A0A166A7W9</accession>
<sequence length="61" mass="6664">MGYTLPPSTVIATWACFTDPGPRRVPPTAHILPRPVAFRDRGPIRADAGAFHGFPHEIVDL</sequence>
<keyword evidence="2" id="KW-1185">Reference proteome</keyword>